<dbReference type="Proteomes" id="UP000241986">
    <property type="component" value="Unassembled WGS sequence"/>
</dbReference>
<gene>
    <name evidence="2" type="ORF">DAA48_00045</name>
</gene>
<evidence type="ECO:0000256" key="1">
    <source>
        <dbReference type="SAM" id="Phobius"/>
    </source>
</evidence>
<keyword evidence="1" id="KW-0472">Membrane</keyword>
<reference evidence="2 3" key="1">
    <citation type="submission" date="2018-03" db="EMBL/GenBank/DDBJ databases">
        <title>Aeromonas veronii whole genome sequencing and analysis.</title>
        <authorList>
            <person name="Xie H."/>
            <person name="Liu T."/>
            <person name="Wang K."/>
        </authorList>
    </citation>
    <scope>NUCLEOTIDE SEQUENCE [LARGE SCALE GENOMIC DNA]</scope>
    <source>
        <strain evidence="2 3">XH.VA.1</strain>
    </source>
</reference>
<accession>A0A2T4N8B6</accession>
<feature type="transmembrane region" description="Helical" evidence="1">
    <location>
        <begin position="138"/>
        <end position="158"/>
    </location>
</feature>
<evidence type="ECO:0000313" key="3">
    <source>
        <dbReference type="Proteomes" id="UP000241986"/>
    </source>
</evidence>
<keyword evidence="1" id="KW-0812">Transmembrane</keyword>
<keyword evidence="1" id="KW-1133">Transmembrane helix</keyword>
<feature type="transmembrane region" description="Helical" evidence="1">
    <location>
        <begin position="170"/>
        <end position="188"/>
    </location>
</feature>
<name>A0A2T4N8B6_AERVE</name>
<proteinExistence type="predicted"/>
<dbReference type="AlphaFoldDB" id="A0A2T4N8B6"/>
<sequence length="257" mass="29735">MMPFIRQKIGDFYMNISDTYEIEEFIVLNENTHKYSSTKVESSGGAAGQQNISSTVTHHVSQDIWLRDPETQKETKFTCENYTLGVLPGHSLVFFKNHNTNNIERIVNINTGEISDANGEYNETSIKNTIGEKSKNDVIFSTIMMLPIFCPILFFITLRNLIFRTRVQTSIIWFISATYMCSAWLQVFQEDFSSWFINESFFKVLFYGPGLHWWLVLPAFFGFYYGAYIGSSAETDDMTSHCHALDEFVSDYIRQHN</sequence>
<dbReference type="EMBL" id="PZKL01000001">
    <property type="protein sequence ID" value="PTH83071.1"/>
    <property type="molecule type" value="Genomic_DNA"/>
</dbReference>
<dbReference type="RefSeq" id="WP_107682154.1">
    <property type="nucleotide sequence ID" value="NZ_CAWQUB010000001.1"/>
</dbReference>
<protein>
    <submittedName>
        <fullName evidence="2">Uncharacterized protein</fullName>
    </submittedName>
</protein>
<comment type="caution">
    <text evidence="2">The sequence shown here is derived from an EMBL/GenBank/DDBJ whole genome shotgun (WGS) entry which is preliminary data.</text>
</comment>
<feature type="transmembrane region" description="Helical" evidence="1">
    <location>
        <begin position="211"/>
        <end position="230"/>
    </location>
</feature>
<organism evidence="2 3">
    <name type="scientific">Aeromonas veronii</name>
    <dbReference type="NCBI Taxonomy" id="654"/>
    <lineage>
        <taxon>Bacteria</taxon>
        <taxon>Pseudomonadati</taxon>
        <taxon>Pseudomonadota</taxon>
        <taxon>Gammaproteobacteria</taxon>
        <taxon>Aeromonadales</taxon>
        <taxon>Aeromonadaceae</taxon>
        <taxon>Aeromonas</taxon>
    </lineage>
</organism>
<evidence type="ECO:0000313" key="2">
    <source>
        <dbReference type="EMBL" id="PTH83071.1"/>
    </source>
</evidence>